<dbReference type="InterPro" id="IPR036365">
    <property type="entry name" value="PGBD-like_sf"/>
</dbReference>
<keyword evidence="5 7" id="KW-0573">Peptidoglycan synthesis</keyword>
<dbReference type="Proteomes" id="UP000293162">
    <property type="component" value="Unassembled WGS sequence"/>
</dbReference>
<comment type="caution">
    <text evidence="9">The sequence shown here is derived from an EMBL/GenBank/DDBJ whole genome shotgun (WGS) entry which is preliminary data.</text>
</comment>
<evidence type="ECO:0000256" key="2">
    <source>
        <dbReference type="ARBA" id="ARBA00005992"/>
    </source>
</evidence>
<keyword evidence="6 7" id="KW-0961">Cell wall biogenesis/degradation</keyword>
<dbReference type="InterPro" id="IPR052905">
    <property type="entry name" value="LD-transpeptidase_YkuD-like"/>
</dbReference>
<dbReference type="Pfam" id="PF20142">
    <property type="entry name" value="Scaffold"/>
    <property type="match status" value="1"/>
</dbReference>
<protein>
    <submittedName>
        <fullName evidence="9">Murein L,D-transpeptidase</fullName>
    </submittedName>
</protein>
<proteinExistence type="inferred from homology"/>
<dbReference type="SUPFAM" id="SSF141523">
    <property type="entry name" value="L,D-transpeptidase catalytic domain-like"/>
    <property type="match status" value="1"/>
</dbReference>
<gene>
    <name evidence="9" type="ORF">EWM59_22530</name>
</gene>
<feature type="active site" description="Proton donor/acceptor" evidence="7">
    <location>
        <position position="454"/>
    </location>
</feature>
<dbReference type="SUPFAM" id="SSF47090">
    <property type="entry name" value="PGBD-like"/>
    <property type="match status" value="1"/>
</dbReference>
<dbReference type="GO" id="GO:0009252">
    <property type="term" value="P:peptidoglycan biosynthetic process"/>
    <property type="evidence" value="ECO:0007669"/>
    <property type="project" value="UniProtKB-UniPathway"/>
</dbReference>
<dbReference type="AlphaFoldDB" id="A0A4Q5LV30"/>
<dbReference type="PROSITE" id="PS51257">
    <property type="entry name" value="PROKAR_LIPOPROTEIN"/>
    <property type="match status" value="1"/>
</dbReference>
<dbReference type="Gene3D" id="2.40.440.10">
    <property type="entry name" value="L,D-transpeptidase catalytic domain-like"/>
    <property type="match status" value="1"/>
</dbReference>
<dbReference type="EMBL" id="SEWF01000047">
    <property type="protein sequence ID" value="RYU93357.1"/>
    <property type="molecule type" value="Genomic_DNA"/>
</dbReference>
<evidence type="ECO:0000256" key="1">
    <source>
        <dbReference type="ARBA" id="ARBA00004752"/>
    </source>
</evidence>
<evidence type="ECO:0000256" key="5">
    <source>
        <dbReference type="ARBA" id="ARBA00022984"/>
    </source>
</evidence>
<dbReference type="GO" id="GO:0008360">
    <property type="term" value="P:regulation of cell shape"/>
    <property type="evidence" value="ECO:0007669"/>
    <property type="project" value="UniProtKB-UniRule"/>
</dbReference>
<dbReference type="Pfam" id="PF01471">
    <property type="entry name" value="PG_binding_1"/>
    <property type="match status" value="1"/>
</dbReference>
<accession>A0A4Q5LV30</accession>
<dbReference type="PANTHER" id="PTHR41533:SF2">
    <property type="entry name" value="BLR7131 PROTEIN"/>
    <property type="match status" value="1"/>
</dbReference>
<evidence type="ECO:0000259" key="8">
    <source>
        <dbReference type="PROSITE" id="PS52029"/>
    </source>
</evidence>
<dbReference type="Pfam" id="PF03734">
    <property type="entry name" value="YkuD"/>
    <property type="match status" value="1"/>
</dbReference>
<evidence type="ECO:0000256" key="3">
    <source>
        <dbReference type="ARBA" id="ARBA00022679"/>
    </source>
</evidence>
<dbReference type="CDD" id="cd16913">
    <property type="entry name" value="YkuD_like"/>
    <property type="match status" value="1"/>
</dbReference>
<dbReference type="InterPro" id="IPR002477">
    <property type="entry name" value="Peptidoglycan-bd-like"/>
</dbReference>
<dbReference type="RefSeq" id="WP_130023514.1">
    <property type="nucleotide sequence ID" value="NZ_SEWF01000047.1"/>
</dbReference>
<keyword evidence="3" id="KW-0808">Transferase</keyword>
<comment type="similarity">
    <text evidence="2">Belongs to the YkuD family.</text>
</comment>
<name>A0A4Q5LV30_9BACT</name>
<evidence type="ECO:0000256" key="6">
    <source>
        <dbReference type="ARBA" id="ARBA00023316"/>
    </source>
</evidence>
<sequence>MLKGKKVAVIVCIILTVVVSVTSCKKGKKNRRSVLPDSSIYSSKNFTDILLDSTIVNNFFKTVSAEDTIREEVKEFYARRSYQSAWFNKNGLNNAAQNFYSQLKGYTYDFADSSFQNVELDNLLASAESDEKDFLDRKAEVQRLELLLTTTFFNYAIKAYGGIAKNPLDLEWFIPRKKKNYQLLLDSLVSLNKGEKVREPVNLYYIRLKEKLRIYRNIERKGGWPKVITAKKQLITGDRDSSILAAKQILFMIGDFRLKDTSMTFTDSLKNAVVRFQHRMGLKESGNLDVATLKEINQPVQFRIQQIMLNMERLRWVPEELEKDHLLINIPEYMLHVFENGKQVWTMNVVVGKTASQTTIFKGNLSTIVLNPYWNIPQSIIRNEILPQLKRGTGYLTRNNMEVLSGNKVINPSSVDWSNYTKNVPYIIRQKPGNKNSLGKMKFLFPNSYNIYLHDTPSKGHFGDSKRAFSHGCIRLSDPKKLALYLLRNNTEWKIEKVNEVLETDKETGIKVTPAIPVYIVYFTSWVDNTGQINFRNDLYGLDAKLAAEIFGE</sequence>
<dbReference type="OrthoDB" id="9778545at2"/>
<keyword evidence="10" id="KW-1185">Reference proteome</keyword>
<dbReference type="GO" id="GO:0004180">
    <property type="term" value="F:carboxypeptidase activity"/>
    <property type="evidence" value="ECO:0007669"/>
    <property type="project" value="UniProtKB-ARBA"/>
</dbReference>
<dbReference type="UniPathway" id="UPA00219"/>
<keyword evidence="4 7" id="KW-0133">Cell shape</keyword>
<dbReference type="PROSITE" id="PS52029">
    <property type="entry name" value="LD_TPASE"/>
    <property type="match status" value="1"/>
</dbReference>
<dbReference type="InterPro" id="IPR038063">
    <property type="entry name" value="Transpep_catalytic_dom"/>
</dbReference>
<reference evidence="9 10" key="1">
    <citation type="submission" date="2019-02" db="EMBL/GenBank/DDBJ databases">
        <title>Bacterial novel species Emticicia sp. 17J42-9 isolated from soil.</title>
        <authorList>
            <person name="Jung H.-Y."/>
        </authorList>
    </citation>
    <scope>NUCLEOTIDE SEQUENCE [LARGE SCALE GENOMIC DNA]</scope>
    <source>
        <strain evidence="9 10">17J42-9</strain>
    </source>
</reference>
<feature type="active site" description="Nucleophile" evidence="7">
    <location>
        <position position="473"/>
    </location>
</feature>
<dbReference type="Gene3D" id="1.10.101.10">
    <property type="entry name" value="PGBD-like superfamily/PGBD"/>
    <property type="match status" value="1"/>
</dbReference>
<dbReference type="GO" id="GO:0016740">
    <property type="term" value="F:transferase activity"/>
    <property type="evidence" value="ECO:0007669"/>
    <property type="project" value="UniProtKB-KW"/>
</dbReference>
<dbReference type="GO" id="GO:0071555">
    <property type="term" value="P:cell wall organization"/>
    <property type="evidence" value="ECO:0007669"/>
    <property type="project" value="UniProtKB-UniRule"/>
</dbReference>
<evidence type="ECO:0000313" key="9">
    <source>
        <dbReference type="EMBL" id="RYU93357.1"/>
    </source>
</evidence>
<comment type="pathway">
    <text evidence="1 7">Cell wall biogenesis; peptidoglycan biosynthesis.</text>
</comment>
<evidence type="ECO:0000256" key="4">
    <source>
        <dbReference type="ARBA" id="ARBA00022960"/>
    </source>
</evidence>
<dbReference type="InterPro" id="IPR005490">
    <property type="entry name" value="LD_TPept_cat_dom"/>
</dbReference>
<dbReference type="InterPro" id="IPR045380">
    <property type="entry name" value="LD_TPept_scaffold_dom"/>
</dbReference>
<evidence type="ECO:0000313" key="10">
    <source>
        <dbReference type="Proteomes" id="UP000293162"/>
    </source>
</evidence>
<evidence type="ECO:0000256" key="7">
    <source>
        <dbReference type="PROSITE-ProRule" id="PRU01373"/>
    </source>
</evidence>
<organism evidence="9 10">
    <name type="scientific">Emticicia agri</name>
    <dbReference type="NCBI Taxonomy" id="2492393"/>
    <lineage>
        <taxon>Bacteria</taxon>
        <taxon>Pseudomonadati</taxon>
        <taxon>Bacteroidota</taxon>
        <taxon>Cytophagia</taxon>
        <taxon>Cytophagales</taxon>
        <taxon>Leadbetterellaceae</taxon>
        <taxon>Emticicia</taxon>
    </lineage>
</organism>
<dbReference type="PANTHER" id="PTHR41533">
    <property type="entry name" value="L,D-TRANSPEPTIDASE HI_1667-RELATED"/>
    <property type="match status" value="1"/>
</dbReference>
<feature type="domain" description="L,D-TPase catalytic" evidence="8">
    <location>
        <begin position="324"/>
        <end position="496"/>
    </location>
</feature>
<dbReference type="InterPro" id="IPR036366">
    <property type="entry name" value="PGBDSf"/>
</dbReference>